<accession>A0A517RAK0</accession>
<gene>
    <name evidence="2" type="ORF">Pan241w_09640</name>
</gene>
<dbReference type="EMBL" id="CP036269">
    <property type="protein sequence ID" value="QDT40905.1"/>
    <property type="molecule type" value="Genomic_DNA"/>
</dbReference>
<dbReference type="Pfam" id="PF01661">
    <property type="entry name" value="Macro"/>
    <property type="match status" value="1"/>
</dbReference>
<feature type="domain" description="Macro" evidence="1">
    <location>
        <begin position="24"/>
        <end position="214"/>
    </location>
</feature>
<evidence type="ECO:0000313" key="2">
    <source>
        <dbReference type="EMBL" id="QDT40905.1"/>
    </source>
</evidence>
<dbReference type="PROSITE" id="PS51154">
    <property type="entry name" value="MACRO"/>
    <property type="match status" value="1"/>
</dbReference>
<organism evidence="2 3">
    <name type="scientific">Gimesia alba</name>
    <dbReference type="NCBI Taxonomy" id="2527973"/>
    <lineage>
        <taxon>Bacteria</taxon>
        <taxon>Pseudomonadati</taxon>
        <taxon>Planctomycetota</taxon>
        <taxon>Planctomycetia</taxon>
        <taxon>Planctomycetales</taxon>
        <taxon>Planctomycetaceae</taxon>
        <taxon>Gimesia</taxon>
    </lineage>
</organism>
<keyword evidence="3" id="KW-1185">Reference proteome</keyword>
<dbReference type="KEGG" id="gaz:Pan241w_09640"/>
<name>A0A517RAK0_9PLAN</name>
<dbReference type="InterPro" id="IPR002589">
    <property type="entry name" value="Macro_dom"/>
</dbReference>
<evidence type="ECO:0000313" key="3">
    <source>
        <dbReference type="Proteomes" id="UP000317171"/>
    </source>
</evidence>
<dbReference type="AlphaFoldDB" id="A0A517RAK0"/>
<dbReference type="InterPro" id="IPR043472">
    <property type="entry name" value="Macro_dom-like"/>
</dbReference>
<dbReference type="OrthoDB" id="9780211at2"/>
<dbReference type="SMART" id="SM00506">
    <property type="entry name" value="A1pp"/>
    <property type="match status" value="1"/>
</dbReference>
<evidence type="ECO:0000259" key="1">
    <source>
        <dbReference type="PROSITE" id="PS51154"/>
    </source>
</evidence>
<protein>
    <submittedName>
        <fullName evidence="2">RNase III inhibitor</fullName>
    </submittedName>
</protein>
<proteinExistence type="predicted"/>
<dbReference type="SUPFAM" id="SSF52949">
    <property type="entry name" value="Macro domain-like"/>
    <property type="match status" value="1"/>
</dbReference>
<dbReference type="Gene3D" id="3.40.220.10">
    <property type="entry name" value="Leucine Aminopeptidase, subunit E, domain 1"/>
    <property type="match status" value="1"/>
</dbReference>
<reference evidence="2 3" key="1">
    <citation type="submission" date="2019-02" db="EMBL/GenBank/DDBJ databases">
        <title>Deep-cultivation of Planctomycetes and their phenomic and genomic characterization uncovers novel biology.</title>
        <authorList>
            <person name="Wiegand S."/>
            <person name="Jogler M."/>
            <person name="Boedeker C."/>
            <person name="Pinto D."/>
            <person name="Vollmers J."/>
            <person name="Rivas-Marin E."/>
            <person name="Kohn T."/>
            <person name="Peeters S.H."/>
            <person name="Heuer A."/>
            <person name="Rast P."/>
            <person name="Oberbeckmann S."/>
            <person name="Bunk B."/>
            <person name="Jeske O."/>
            <person name="Meyerdierks A."/>
            <person name="Storesund J.E."/>
            <person name="Kallscheuer N."/>
            <person name="Luecker S."/>
            <person name="Lage O.M."/>
            <person name="Pohl T."/>
            <person name="Merkel B.J."/>
            <person name="Hornburger P."/>
            <person name="Mueller R.-W."/>
            <person name="Bruemmer F."/>
            <person name="Labrenz M."/>
            <person name="Spormann A.M."/>
            <person name="Op den Camp H."/>
            <person name="Overmann J."/>
            <person name="Amann R."/>
            <person name="Jetten M.S.M."/>
            <person name="Mascher T."/>
            <person name="Medema M.H."/>
            <person name="Devos D.P."/>
            <person name="Kaster A.-K."/>
            <person name="Ovreas L."/>
            <person name="Rohde M."/>
            <person name="Galperin M.Y."/>
            <person name="Jogler C."/>
        </authorList>
    </citation>
    <scope>NUCLEOTIDE SEQUENCE [LARGE SCALE GENOMIC DNA]</scope>
    <source>
        <strain evidence="2 3">Pan241w</strain>
    </source>
</reference>
<dbReference type="Proteomes" id="UP000317171">
    <property type="component" value="Chromosome"/>
</dbReference>
<dbReference type="RefSeq" id="WP_145211615.1">
    <property type="nucleotide sequence ID" value="NZ_CP036269.1"/>
</dbReference>
<sequence>MPTDLLQKKLRLQIRLTSIDEPLFQAWERWCGDLSFVSVHRGSIFDHDADAIVSPANSFGFMDGGIDRLCLERFGNVLQDRVQTQIQQDHAGELLVGAAMIVETDDAEIPFLIAAPTMRVPMPVENSINAFLAARAIFLLIRDSVFPSGQHAGEPVREHVKTVLLTGLCTGVGRMPAVQCARQVRAAIEDVVLGKFQFPETTSQIRKRHDRLKK</sequence>